<keyword evidence="2" id="KW-0812">Transmembrane</keyword>
<evidence type="ECO:0008006" key="6">
    <source>
        <dbReference type="Google" id="ProtNLM"/>
    </source>
</evidence>
<evidence type="ECO:0000313" key="4">
    <source>
        <dbReference type="EMBL" id="GAT52540.1"/>
    </source>
</evidence>
<reference evidence="4" key="1">
    <citation type="submission" date="2014-09" db="EMBL/GenBank/DDBJ databases">
        <title>Genome sequence of the luminous mushroom Mycena chlorophos for searching fungal bioluminescence genes.</title>
        <authorList>
            <person name="Tanaka Y."/>
            <person name="Kasuga D."/>
            <person name="Oba Y."/>
            <person name="Hase S."/>
            <person name="Sato K."/>
            <person name="Oba Y."/>
            <person name="Sakakibara Y."/>
        </authorList>
    </citation>
    <scope>NUCLEOTIDE SEQUENCE</scope>
</reference>
<dbReference type="Proteomes" id="UP000815677">
    <property type="component" value="Unassembled WGS sequence"/>
</dbReference>
<feature type="signal peptide" evidence="3">
    <location>
        <begin position="1"/>
        <end position="23"/>
    </location>
</feature>
<feature type="transmembrane region" description="Helical" evidence="2">
    <location>
        <begin position="56"/>
        <end position="76"/>
    </location>
</feature>
<keyword evidence="2" id="KW-0472">Membrane</keyword>
<feature type="compositionally biased region" description="Basic and acidic residues" evidence="1">
    <location>
        <begin position="224"/>
        <end position="238"/>
    </location>
</feature>
<feature type="compositionally biased region" description="Low complexity" evidence="1">
    <location>
        <begin position="174"/>
        <end position="183"/>
    </location>
</feature>
<accession>A0ABQ0LN91</accession>
<dbReference type="EMBL" id="DF847787">
    <property type="protein sequence ID" value="GAT52540.1"/>
    <property type="molecule type" value="Genomic_DNA"/>
</dbReference>
<evidence type="ECO:0000256" key="1">
    <source>
        <dbReference type="SAM" id="MobiDB-lite"/>
    </source>
</evidence>
<keyword evidence="3" id="KW-0732">Signal</keyword>
<protein>
    <recommendedName>
        <fullName evidence="6">Transmembrane protein</fullName>
    </recommendedName>
</protein>
<organism evidence="4 5">
    <name type="scientific">Mycena chlorophos</name>
    <name type="common">Agaric fungus</name>
    <name type="synonym">Agaricus chlorophos</name>
    <dbReference type="NCBI Taxonomy" id="658473"/>
    <lineage>
        <taxon>Eukaryota</taxon>
        <taxon>Fungi</taxon>
        <taxon>Dikarya</taxon>
        <taxon>Basidiomycota</taxon>
        <taxon>Agaricomycotina</taxon>
        <taxon>Agaricomycetes</taxon>
        <taxon>Agaricomycetidae</taxon>
        <taxon>Agaricales</taxon>
        <taxon>Marasmiineae</taxon>
        <taxon>Mycenaceae</taxon>
        <taxon>Mycena</taxon>
    </lineage>
</organism>
<feature type="region of interest" description="Disordered" evidence="1">
    <location>
        <begin position="94"/>
        <end position="137"/>
    </location>
</feature>
<evidence type="ECO:0000256" key="2">
    <source>
        <dbReference type="SAM" id="Phobius"/>
    </source>
</evidence>
<gene>
    <name evidence="4" type="ORF">MCHLO_09582</name>
</gene>
<proteinExistence type="predicted"/>
<sequence length="238" mass="25771">MSAMRSSLVAGFLWFYALPNVEASPVFTRDGAKWIRRDLFASPSFSASPWNSQRHLMSAISLLVIVLLAALCSTLYERRVARAARRGALVPIEPPMTMRPPSRSESEAAPRNSSRASWAPFMQPTAETQVGPTDLSRSDTITTQQLYLSNQARRAQKKAAEIEAQSLLSAAGSVAESSGSSASTVKPGRPASSVTASTVFDDRASVSTTLAPNRRAPETGTGIEEVRRTSAEVRQMRR</sequence>
<evidence type="ECO:0000256" key="3">
    <source>
        <dbReference type="SAM" id="SignalP"/>
    </source>
</evidence>
<evidence type="ECO:0000313" key="5">
    <source>
        <dbReference type="Proteomes" id="UP000815677"/>
    </source>
</evidence>
<keyword evidence="2" id="KW-1133">Transmembrane helix</keyword>
<feature type="chain" id="PRO_5046927312" description="Transmembrane protein" evidence="3">
    <location>
        <begin position="24"/>
        <end position="238"/>
    </location>
</feature>
<feature type="region of interest" description="Disordered" evidence="1">
    <location>
        <begin position="174"/>
        <end position="238"/>
    </location>
</feature>
<name>A0ABQ0LN91_MYCCL</name>
<keyword evidence="5" id="KW-1185">Reference proteome</keyword>